<dbReference type="InterPro" id="IPR045179">
    <property type="entry name" value="YgfZ/GcvT"/>
</dbReference>
<comment type="caution">
    <text evidence="1">The sequence shown here is derived from an EMBL/GenBank/DDBJ whole genome shotgun (WGS) entry which is preliminary data.</text>
</comment>
<dbReference type="Gene3D" id="2.40.30.160">
    <property type="match status" value="1"/>
</dbReference>
<evidence type="ECO:0000313" key="2">
    <source>
        <dbReference type="Proteomes" id="UP000243451"/>
    </source>
</evidence>
<dbReference type="InterPro" id="IPR029043">
    <property type="entry name" value="GcvT/YgfZ_C"/>
</dbReference>
<dbReference type="InterPro" id="IPR017703">
    <property type="entry name" value="YgfZ/GCV_T_CS"/>
</dbReference>
<dbReference type="Gene3D" id="3.30.70.1400">
    <property type="entry name" value="Aminomethyltransferase beta-barrel domains"/>
    <property type="match status" value="1"/>
</dbReference>
<dbReference type="PANTHER" id="PTHR22602">
    <property type="entry name" value="TRANSFERASE CAF17, MITOCHONDRIAL-RELATED"/>
    <property type="match status" value="1"/>
</dbReference>
<evidence type="ECO:0000313" key="1">
    <source>
        <dbReference type="EMBL" id="POB05594.1"/>
    </source>
</evidence>
<dbReference type="OrthoDB" id="9796287at2"/>
<gene>
    <name evidence="1" type="ORF">C1949_02575</name>
</gene>
<organism evidence="1 2">
    <name type="scientific">Halopseudomonas oceani</name>
    <dbReference type="NCBI Taxonomy" id="1708783"/>
    <lineage>
        <taxon>Bacteria</taxon>
        <taxon>Pseudomonadati</taxon>
        <taxon>Pseudomonadota</taxon>
        <taxon>Gammaproteobacteria</taxon>
        <taxon>Pseudomonadales</taxon>
        <taxon>Pseudomonadaceae</taxon>
        <taxon>Halopseudomonas</taxon>
    </lineage>
</organism>
<keyword evidence="2" id="KW-1185">Reference proteome</keyword>
<sequence>MTQLPDLADRFTDDRADCATCVSWLSHEGIIAVDGADTDKFLQGQITCDLKTVSTDSSSLGARCNPKGRMQSSFRLWRSDQGVMLSLAHELIESQLADLAKYAVFYKCQLTNQSEKWIGFGIWGEAADAALQNCGLTLPTNGAVVHKDNLFAIGLPGGACSLWVPTERAGQLLDQLCQYASPVSLNQWLLQQIQSGVGQVTGPTRESFIPQMLNLQQLGGVSFRKGCYTGQEIVARMQYLGKLKRRMYRLLMAGEALPPPGTEIVDRDSGKAVGEVVMAARGSKAVEMLAVLQKDAAQLTTLSAGDSDGPLISLADLPYERELTTAEAE</sequence>
<name>A0A2P4EYP2_9GAMM</name>
<dbReference type="SUPFAM" id="SSF103025">
    <property type="entry name" value="Folate-binding domain"/>
    <property type="match status" value="1"/>
</dbReference>
<reference evidence="1 2" key="1">
    <citation type="submission" date="2018-01" db="EMBL/GenBank/DDBJ databases">
        <title>Draft genome of the type strain Pseudomonas oceani DSM 100277 isolated from the deep water in Okinawa trough, northwestern Pacific Ocean.</title>
        <authorList>
            <person name="Gomila M."/>
            <person name="Mulet M."/>
            <person name="Garcia-Valdes E."/>
            <person name="Lalucat J."/>
        </authorList>
    </citation>
    <scope>NUCLEOTIDE SEQUENCE [LARGE SCALE GENOMIC DNA]</scope>
    <source>
        <strain evidence="1 2">DSM 100277</strain>
    </source>
</reference>
<dbReference type="Proteomes" id="UP000243451">
    <property type="component" value="Unassembled WGS sequence"/>
</dbReference>
<accession>A0A2P4EYP2</accession>
<dbReference type="NCBIfam" id="TIGR03317">
    <property type="entry name" value="ygfZ_signature"/>
    <property type="match status" value="1"/>
</dbReference>
<dbReference type="Gene3D" id="3.30.70.1630">
    <property type="match status" value="1"/>
</dbReference>
<protein>
    <submittedName>
        <fullName evidence="1">Folate-binding protein YgfZ</fullName>
    </submittedName>
</protein>
<dbReference type="EMBL" id="PPSK01000002">
    <property type="protein sequence ID" value="POB05594.1"/>
    <property type="molecule type" value="Genomic_DNA"/>
</dbReference>
<dbReference type="AlphaFoldDB" id="A0A2P4EYP2"/>
<proteinExistence type="predicted"/>
<dbReference type="PANTHER" id="PTHR22602:SF0">
    <property type="entry name" value="TRANSFERASE CAF17, MITOCHONDRIAL-RELATED"/>
    <property type="match status" value="1"/>
</dbReference>
<dbReference type="SUPFAM" id="SSF101790">
    <property type="entry name" value="Aminomethyltransferase beta-barrel domain"/>
    <property type="match status" value="1"/>
</dbReference>
<dbReference type="GO" id="GO:0016226">
    <property type="term" value="P:iron-sulfur cluster assembly"/>
    <property type="evidence" value="ECO:0007669"/>
    <property type="project" value="TreeGrafter"/>
</dbReference>
<dbReference type="RefSeq" id="WP_104736921.1">
    <property type="nucleotide sequence ID" value="NZ_BMHR01000004.1"/>
</dbReference>